<name>A0AAJ7FDY2_CEPCN</name>
<keyword evidence="5" id="KW-0862">Zinc</keyword>
<evidence type="ECO:0000256" key="8">
    <source>
        <dbReference type="ARBA" id="ARBA00037948"/>
    </source>
</evidence>
<dbReference type="GeneID" id="107263858"/>
<dbReference type="GO" id="GO:0005634">
    <property type="term" value="C:nucleus"/>
    <property type="evidence" value="ECO:0007669"/>
    <property type="project" value="UniProtKB-SubCell"/>
</dbReference>
<dbReference type="AlphaFoldDB" id="A0AAJ7FDY2"/>
<sequence length="258" mass="30377">MGALLSLLRSDYKDSVKKRESLSETSVGGTGNDRTREVVFPDSFEVLPQPRDLSVVYMGVPHEQQRKFRCRFCGKGYRWKSTMRRHEMVECGGKPPAFQCPECPYKARQRGNLTVHYKRHHQKMGYDESFWGHEGLPPPVPIHQDNSYAVQNALWNNQNIFQPVRTARGQSSYKCPNCNRFYMRTSCLKRHLRVECGKAPKYQCRICQGWFKYKHNLAAHMKLHVEEPKHHCVLCPKKFYRRDKLAEHEKKFHNFFAV</sequence>
<dbReference type="RefSeq" id="XP_015586992.1">
    <property type="nucleotide sequence ID" value="XM_015731506.1"/>
</dbReference>
<reference evidence="12" key="1">
    <citation type="submission" date="2025-08" db="UniProtKB">
        <authorList>
            <consortium name="RefSeq"/>
        </authorList>
    </citation>
    <scope>IDENTIFICATION</scope>
</reference>
<organism evidence="11 12">
    <name type="scientific">Cephus cinctus</name>
    <name type="common">Wheat stem sawfly</name>
    <dbReference type="NCBI Taxonomy" id="211228"/>
    <lineage>
        <taxon>Eukaryota</taxon>
        <taxon>Metazoa</taxon>
        <taxon>Ecdysozoa</taxon>
        <taxon>Arthropoda</taxon>
        <taxon>Hexapoda</taxon>
        <taxon>Insecta</taxon>
        <taxon>Pterygota</taxon>
        <taxon>Neoptera</taxon>
        <taxon>Endopterygota</taxon>
        <taxon>Hymenoptera</taxon>
        <taxon>Cephoidea</taxon>
        <taxon>Cephidae</taxon>
        <taxon>Cephus</taxon>
    </lineage>
</organism>
<evidence type="ECO:0000256" key="9">
    <source>
        <dbReference type="PROSITE-ProRule" id="PRU00042"/>
    </source>
</evidence>
<keyword evidence="3" id="KW-0677">Repeat</keyword>
<dbReference type="SMART" id="SM00355">
    <property type="entry name" value="ZnF_C2H2"/>
    <property type="match status" value="5"/>
</dbReference>
<comment type="similarity">
    <text evidence="8">Belongs to the snail C2H2-type zinc-finger protein family.</text>
</comment>
<keyword evidence="11" id="KW-1185">Reference proteome</keyword>
<evidence type="ECO:0000256" key="6">
    <source>
        <dbReference type="ARBA" id="ARBA00023125"/>
    </source>
</evidence>
<dbReference type="InterPro" id="IPR050527">
    <property type="entry name" value="Snail/Krueppel_Znf"/>
</dbReference>
<dbReference type="PROSITE" id="PS50157">
    <property type="entry name" value="ZINC_FINGER_C2H2_2"/>
    <property type="match status" value="5"/>
</dbReference>
<gene>
    <name evidence="12" type="primary">LOC107263858</name>
</gene>
<feature type="domain" description="C2H2-type" evidence="10">
    <location>
        <begin position="98"/>
        <end position="125"/>
    </location>
</feature>
<evidence type="ECO:0000313" key="12">
    <source>
        <dbReference type="RefSeq" id="XP_015586992.1"/>
    </source>
</evidence>
<evidence type="ECO:0000256" key="5">
    <source>
        <dbReference type="ARBA" id="ARBA00022833"/>
    </source>
</evidence>
<feature type="domain" description="C2H2-type" evidence="10">
    <location>
        <begin position="68"/>
        <end position="95"/>
    </location>
</feature>
<proteinExistence type="inferred from homology"/>
<keyword evidence="6" id="KW-0238">DNA-binding</keyword>
<dbReference type="PROSITE" id="PS00028">
    <property type="entry name" value="ZINC_FINGER_C2H2_1"/>
    <property type="match status" value="2"/>
</dbReference>
<dbReference type="Pfam" id="PF00096">
    <property type="entry name" value="zf-C2H2"/>
    <property type="match status" value="2"/>
</dbReference>
<evidence type="ECO:0000256" key="3">
    <source>
        <dbReference type="ARBA" id="ARBA00022737"/>
    </source>
</evidence>
<evidence type="ECO:0000259" key="10">
    <source>
        <dbReference type="PROSITE" id="PS50157"/>
    </source>
</evidence>
<feature type="domain" description="C2H2-type" evidence="10">
    <location>
        <begin position="173"/>
        <end position="200"/>
    </location>
</feature>
<dbReference type="KEGG" id="ccin:107263858"/>
<dbReference type="SUPFAM" id="SSF57667">
    <property type="entry name" value="beta-beta-alpha zinc fingers"/>
    <property type="match status" value="3"/>
</dbReference>
<dbReference type="GO" id="GO:0000981">
    <property type="term" value="F:DNA-binding transcription factor activity, RNA polymerase II-specific"/>
    <property type="evidence" value="ECO:0007669"/>
    <property type="project" value="TreeGrafter"/>
</dbReference>
<keyword evidence="2" id="KW-0479">Metal-binding</keyword>
<dbReference type="Proteomes" id="UP000694920">
    <property type="component" value="Unplaced"/>
</dbReference>
<evidence type="ECO:0000256" key="2">
    <source>
        <dbReference type="ARBA" id="ARBA00022723"/>
    </source>
</evidence>
<accession>A0AAJ7FDY2</accession>
<evidence type="ECO:0000256" key="7">
    <source>
        <dbReference type="ARBA" id="ARBA00023242"/>
    </source>
</evidence>
<keyword evidence="7" id="KW-0539">Nucleus</keyword>
<keyword evidence="4 9" id="KW-0863">Zinc-finger</keyword>
<dbReference type="GO" id="GO:0000978">
    <property type="term" value="F:RNA polymerase II cis-regulatory region sequence-specific DNA binding"/>
    <property type="evidence" value="ECO:0007669"/>
    <property type="project" value="TreeGrafter"/>
</dbReference>
<feature type="domain" description="C2H2-type" evidence="10">
    <location>
        <begin position="202"/>
        <end position="229"/>
    </location>
</feature>
<comment type="subcellular location">
    <subcellularLocation>
        <location evidence="1">Nucleus</location>
    </subcellularLocation>
</comment>
<dbReference type="GO" id="GO:0008270">
    <property type="term" value="F:zinc ion binding"/>
    <property type="evidence" value="ECO:0007669"/>
    <property type="project" value="UniProtKB-KW"/>
</dbReference>
<evidence type="ECO:0000256" key="4">
    <source>
        <dbReference type="ARBA" id="ARBA00022771"/>
    </source>
</evidence>
<evidence type="ECO:0000256" key="1">
    <source>
        <dbReference type="ARBA" id="ARBA00004123"/>
    </source>
</evidence>
<dbReference type="InterPro" id="IPR013087">
    <property type="entry name" value="Znf_C2H2_type"/>
</dbReference>
<dbReference type="InterPro" id="IPR036236">
    <property type="entry name" value="Znf_C2H2_sf"/>
</dbReference>
<protein>
    <submittedName>
        <fullName evidence="12">Zinc finger protein 771-like</fullName>
    </submittedName>
</protein>
<dbReference type="PANTHER" id="PTHR24388:SF54">
    <property type="entry name" value="PROTEIN ESCARGOT"/>
    <property type="match status" value="1"/>
</dbReference>
<dbReference type="Pfam" id="PF13894">
    <property type="entry name" value="zf-C2H2_4"/>
    <property type="match status" value="1"/>
</dbReference>
<dbReference type="Gene3D" id="3.30.160.60">
    <property type="entry name" value="Classic Zinc Finger"/>
    <property type="match status" value="4"/>
</dbReference>
<evidence type="ECO:0000313" key="11">
    <source>
        <dbReference type="Proteomes" id="UP000694920"/>
    </source>
</evidence>
<feature type="domain" description="C2H2-type" evidence="10">
    <location>
        <begin position="230"/>
        <end position="253"/>
    </location>
</feature>
<dbReference type="PANTHER" id="PTHR24388">
    <property type="entry name" value="ZINC FINGER PROTEIN"/>
    <property type="match status" value="1"/>
</dbReference>